<organism evidence="1 2">
    <name type="scientific">Pollutimonas nitritireducens</name>
    <dbReference type="NCBI Taxonomy" id="2045209"/>
    <lineage>
        <taxon>Bacteria</taxon>
        <taxon>Pseudomonadati</taxon>
        <taxon>Pseudomonadota</taxon>
        <taxon>Betaproteobacteria</taxon>
        <taxon>Burkholderiales</taxon>
        <taxon>Alcaligenaceae</taxon>
        <taxon>Pollutimonas</taxon>
    </lineage>
</organism>
<gene>
    <name evidence="1" type="ORF">CR155_04680</name>
</gene>
<name>A0A2N4UIB8_9BURK</name>
<evidence type="ECO:0008006" key="3">
    <source>
        <dbReference type="Google" id="ProtNLM"/>
    </source>
</evidence>
<accession>A0A2N4UIB8</accession>
<proteinExistence type="predicted"/>
<dbReference type="Gene3D" id="3.40.630.10">
    <property type="entry name" value="Zn peptidases"/>
    <property type="match status" value="1"/>
</dbReference>
<dbReference type="AlphaFoldDB" id="A0A2N4UIB8"/>
<dbReference type="RefSeq" id="WP_102068849.1">
    <property type="nucleotide sequence ID" value="NZ_PDNV01000003.1"/>
</dbReference>
<comment type="caution">
    <text evidence="1">The sequence shown here is derived from an EMBL/GenBank/DDBJ whole genome shotgun (WGS) entry which is preliminary data.</text>
</comment>
<dbReference type="SUPFAM" id="SSF53187">
    <property type="entry name" value="Zn-dependent exopeptidases"/>
    <property type="match status" value="1"/>
</dbReference>
<dbReference type="InterPro" id="IPR021259">
    <property type="entry name" value="DUF2817"/>
</dbReference>
<evidence type="ECO:0000313" key="2">
    <source>
        <dbReference type="Proteomes" id="UP000234328"/>
    </source>
</evidence>
<sequence>MFQAFFGQSYADARTRFITAATQQQCALQSYVNPTGSGVSGEVLSTDVAYFGSDDARALLVLTSAMHGEEGYCGSGCQVALLNDQQLLDHAHANGIGILLIHAVNPFGFSWGHRGNEDNVDLNRNFCDFSKPLPDNRHYQTLHSLLIPETWPPGPENAAAIQSFIKAQGEQAYREGMMLGQYSHPDGLFYGGQEPAWSNRTLRDILRRFGQDRERMAWIDYHTGLGPYGHAEKIFVQKTLEDYQRARMWWGNDVVSVVDPESSTVDIGGTGMRAMLEECRQVPELTFLALEFGTLPMDEVFLALRSDRWQAGRGSVSDAQRSAIKEAHKAAFYPGNDDWRGAVIGQSRTSLLQALYGLSNR</sequence>
<reference evidence="1 2" key="1">
    <citation type="submission" date="2017-10" db="EMBL/GenBank/DDBJ databases">
        <title>Two draft genome sequences of Pusillimonas sp. strains isolated from a nitrate- and radionuclide-contaminated groundwater in Russia.</title>
        <authorList>
            <person name="Grouzdev D.S."/>
            <person name="Tourova T.P."/>
            <person name="Goeva M.A."/>
            <person name="Babich T.L."/>
            <person name="Sokolova D.S."/>
            <person name="Abdullin R."/>
            <person name="Poltaraus A.B."/>
            <person name="Toshchakov S.V."/>
            <person name="Nazina T.N."/>
        </authorList>
    </citation>
    <scope>NUCLEOTIDE SEQUENCE [LARGE SCALE GENOMIC DNA]</scope>
    <source>
        <strain evidence="1 2">JR1/69-2-13</strain>
    </source>
</reference>
<dbReference type="Proteomes" id="UP000234328">
    <property type="component" value="Unassembled WGS sequence"/>
</dbReference>
<dbReference type="OrthoDB" id="4014363at2"/>
<dbReference type="CDD" id="cd06233">
    <property type="entry name" value="M14-like"/>
    <property type="match status" value="1"/>
</dbReference>
<evidence type="ECO:0000313" key="1">
    <source>
        <dbReference type="EMBL" id="PLC54772.1"/>
    </source>
</evidence>
<dbReference type="Pfam" id="PF10994">
    <property type="entry name" value="DUF2817"/>
    <property type="match status" value="1"/>
</dbReference>
<keyword evidence="2" id="KW-1185">Reference proteome</keyword>
<protein>
    <recommendedName>
        <fullName evidence="3">DUF2817 domain-containing protein</fullName>
    </recommendedName>
</protein>
<dbReference type="EMBL" id="PDNV01000003">
    <property type="protein sequence ID" value="PLC54772.1"/>
    <property type="molecule type" value="Genomic_DNA"/>
</dbReference>